<sequence length="2029" mass="234394">MLYVLLMLMKISKSQPITDFIEGTSVSNVEWQKQDSSQFNQKFSCNNGQLIGPFIGTIDKNIKKVFNNLQPHYSLQITLDLLFMEYWSGSSNYINIMIDQQTIYSDSSISTSNFNTPNNYCKTNAFLIFLYNQQLITLRQKINHENLNPTLEIRSGFQCTLLQLLQVCEKLLVKNVVIIPQLCHFTCLTCNGPLEDNCLTCPNGIIQDGKCNCQNGYSSYNYECVQSCPQYYTSKNQKCLLNCSLNCQDCIQSKCNTCEDGFILYQGSCVIKCPKNSSFQNNICVDFSEQSTWGSEYIGKYFDSLDIDLTSQINQFTFTFNPTLSKQTGQIFSTYNNLYLLGGFGVWSHGYYTINYNGLPAHNQLRIYLTAWFIDNWTNEQFIIKLDNQIIYQVSYQSSKAINNLFYYDSNDYIEEIQLSMIHTSNSAQLTFQTTLSISAYEASLALSNIFILIDYCDYHCEICSSNQCITCINPYQLIHNKCVLCDSTNFRNNDCSCQIGFYDDNINFLCQKCKQECETCINSNSCTQCKLGTNLILLPNCINCITGFYYNNGTCSKCNQSCQTCFGNDKSSCLSCLDNQILNSNHECQNCQDNQFIYNNTCQDCQYNCETCNQASICITCAQDRIYAPLCICEQGYYESNNKTCQLCNIQCSTCEFQGDNCLVCSGNRQNPPTCRCQEDSEQNNISIWCTDCSVANLHVKLSTNIKKLIIKFGKKIRKINSDCSLIFHESTLKYLGTKPICFAQQLSIDVFLGQNATIYFGQQIIFKVGVIQFQECQNSVSQFFNNTLESDIDIQAPLIIFTKNQVFLSACINNPDSIYQIQSYNFGSSPITFVDWKLVRATQKDPKIINLLNNLKNQFKNQNQSVNFVFQNDILEMQNEILLELKYLNFLGVQGNSLIKIKQLTNKLFLNVQLQRTYYFASQLIEISIQVNHCSETFNNDLRLNITTQIGTIKKQAEITFQQYYIYQIEPYLLNADLYQLKIGVDVQENINIEDNYQILIVNEEPFIQISAESNFLSFSQKLVIHGQVMNIAQQNPVLKWDCFDMTKNSECTALNETKLVFHDSSHLTLQPYTLTPFSVYVFSASYKDLQQQVKITIVETDVPKIEFKSYPEVSDGYINYYDQLLFKFKYLEIIYNPDQLLYTGIFSNSDLLIKHFKFNYLELQISLQNYFTVEQLTKHMTLKINIHNPDYFLPSQLTIPLLINIPPLQCIINIDGVDSSKTTYFQIKIINCKDDNLPLQYRLVLYLNSSDLNFDYSINTIQKGIILIDYQYNNLFKTKLTGNGNIKLMIQVKDTLNGISNYTSSFYFAYEQGTQGLLLINPTSISETLIYATSLQYEKNFNSSEIKKVLQQQNTYFSNCQCITQKQLLTLKTLSINYIDWEFSNINKELYLSKERLNKINSLMVNQHLIEYDKFEHTVQEFQKVTLLEETIEITKYINELFKVNRFLKQQKRILISELDSESKNTNNQIIMDSVNLITDIQLQNQIINGNLQTIITNSFNISTQKTTQKILENLIRSSLNESQVIGQEEQQNNLNFASETYSYKMINYNQNPYKYDTYFMNTYNEEKDYPMYKPEIIQLSNSTLIQNISSSSGIRYKFENQEENLFFECVTKVEDSWSLNACKNVKEGKNTICQCHLISSITIIEATHSILVEAFDFFSLKTIYEILQCQYYSIIFTYIVTIYTIIFLLFIFIGQKMDQNKKEDNLFNSSKVVPSDWDLVIEKVNGGEIESERKLPTIDKIIIKKESLKKSIFSSNDSQISQEDKQGKRFNFEFYNKMFNSRKNIGTNNPCSQRAIDQTEVEVSPKSKMSNSPNINIVSSEIPSAFRKQQMIEEESLYKKYSTQKITLCRALIQYIEINHKALSLYYLYDKDCSRVYRTIMLYVSLLGEISILTFFGKIINLNTIIALSILQALFGIIYRQLLSILLKSQKVCFNYLGFNLAILSVLLFLFIIFGSVAKYQSVLEATLWGVAYISSFILDYFLYTNIQILLFFAIIVKFGNSETAKKYLKLCLNDKVFTQTFGNE</sequence>
<feature type="transmembrane region" description="Helical" evidence="1">
    <location>
        <begin position="1910"/>
        <end position="1931"/>
    </location>
</feature>
<evidence type="ECO:0000313" key="4">
    <source>
        <dbReference type="Proteomes" id="UP000692954"/>
    </source>
</evidence>
<keyword evidence="1" id="KW-1133">Transmembrane helix</keyword>
<reference evidence="3" key="1">
    <citation type="submission" date="2021-01" db="EMBL/GenBank/DDBJ databases">
        <authorList>
            <consortium name="Genoscope - CEA"/>
            <person name="William W."/>
        </authorList>
    </citation>
    <scope>NUCLEOTIDE SEQUENCE</scope>
</reference>
<dbReference type="Proteomes" id="UP000692954">
    <property type="component" value="Unassembled WGS sequence"/>
</dbReference>
<dbReference type="InterPro" id="IPR000742">
    <property type="entry name" value="EGF"/>
</dbReference>
<feature type="transmembrane region" description="Helical" evidence="1">
    <location>
        <begin position="1675"/>
        <end position="1697"/>
    </location>
</feature>
<keyword evidence="4" id="KW-1185">Reference proteome</keyword>
<dbReference type="OrthoDB" id="300641at2759"/>
<dbReference type="EMBL" id="CAJJDN010000019">
    <property type="protein sequence ID" value="CAD8064324.1"/>
    <property type="molecule type" value="Genomic_DNA"/>
</dbReference>
<accession>A0A8S1LNP4</accession>
<protein>
    <recommendedName>
        <fullName evidence="2">EGF-like domain-containing protein</fullName>
    </recommendedName>
</protein>
<dbReference type="PANTHER" id="PTHR15332:SF175">
    <property type="entry name" value="PROPROTEIN CONVERTASE SUBTILISIN_KEXIN TYPE 5-LIKE"/>
    <property type="match status" value="1"/>
</dbReference>
<feature type="domain" description="EGF-like" evidence="2">
    <location>
        <begin position="242"/>
        <end position="270"/>
    </location>
</feature>
<proteinExistence type="predicted"/>
<evidence type="ECO:0000256" key="1">
    <source>
        <dbReference type="SAM" id="Phobius"/>
    </source>
</evidence>
<feature type="transmembrane region" description="Helical" evidence="1">
    <location>
        <begin position="1985"/>
        <end position="2004"/>
    </location>
</feature>
<evidence type="ECO:0000313" key="3">
    <source>
        <dbReference type="EMBL" id="CAD8064324.1"/>
    </source>
</evidence>
<name>A0A8S1LNP4_9CILI</name>
<keyword evidence="1" id="KW-0472">Membrane</keyword>
<keyword evidence="1" id="KW-0812">Transmembrane</keyword>
<dbReference type="CDD" id="cd00064">
    <property type="entry name" value="FU"/>
    <property type="match status" value="2"/>
</dbReference>
<feature type="domain" description="EGF-like" evidence="2">
    <location>
        <begin position="655"/>
        <end position="692"/>
    </location>
</feature>
<feature type="transmembrane region" description="Helical" evidence="1">
    <location>
        <begin position="1884"/>
        <end position="1904"/>
    </location>
</feature>
<feature type="domain" description="EGF-like" evidence="2">
    <location>
        <begin position="513"/>
        <end position="543"/>
    </location>
</feature>
<dbReference type="SMART" id="SM00261">
    <property type="entry name" value="FU"/>
    <property type="match status" value="6"/>
</dbReference>
<dbReference type="SMART" id="SM00181">
    <property type="entry name" value="EGF"/>
    <property type="match status" value="6"/>
</dbReference>
<dbReference type="PANTHER" id="PTHR15332">
    <property type="entry name" value="PROPROTEIN CONVERTASE SUBTILISIN_KEXIN TYPE 5-LIKE"/>
    <property type="match status" value="1"/>
</dbReference>
<feature type="domain" description="EGF-like" evidence="2">
    <location>
        <begin position="463"/>
        <end position="512"/>
    </location>
</feature>
<gene>
    <name evidence="3" type="ORF">PSON_ATCC_30995.1.T0190057</name>
</gene>
<evidence type="ECO:0000259" key="2">
    <source>
        <dbReference type="SMART" id="SM00181"/>
    </source>
</evidence>
<comment type="caution">
    <text evidence="3">The sequence shown here is derived from an EMBL/GenBank/DDBJ whole genome shotgun (WGS) entry which is preliminary data.</text>
</comment>
<organism evidence="3 4">
    <name type="scientific">Paramecium sonneborni</name>
    <dbReference type="NCBI Taxonomy" id="65129"/>
    <lineage>
        <taxon>Eukaryota</taxon>
        <taxon>Sar</taxon>
        <taxon>Alveolata</taxon>
        <taxon>Ciliophora</taxon>
        <taxon>Intramacronucleata</taxon>
        <taxon>Oligohymenophorea</taxon>
        <taxon>Peniculida</taxon>
        <taxon>Parameciidae</taxon>
        <taxon>Paramecium</taxon>
    </lineage>
</organism>
<feature type="transmembrane region" description="Helical" evidence="1">
    <location>
        <begin position="1943"/>
        <end position="1965"/>
    </location>
</feature>
<feature type="domain" description="EGF-like" evidence="2">
    <location>
        <begin position="605"/>
        <end position="647"/>
    </location>
</feature>
<feature type="domain" description="EGF-like" evidence="2">
    <location>
        <begin position="189"/>
        <end position="225"/>
    </location>
</feature>
<dbReference type="InterPro" id="IPR006212">
    <property type="entry name" value="Furin_repeat"/>
</dbReference>